<dbReference type="PROSITE" id="PS50977">
    <property type="entry name" value="HTH_TETR_2"/>
    <property type="match status" value="1"/>
</dbReference>
<dbReference type="PANTHER" id="PTHR30328">
    <property type="entry name" value="TRANSCRIPTIONAL REPRESSOR"/>
    <property type="match status" value="1"/>
</dbReference>
<evidence type="ECO:0000259" key="5">
    <source>
        <dbReference type="PROSITE" id="PS50977"/>
    </source>
</evidence>
<evidence type="ECO:0000313" key="7">
    <source>
        <dbReference type="Proteomes" id="UP000580568"/>
    </source>
</evidence>
<evidence type="ECO:0000256" key="2">
    <source>
        <dbReference type="ARBA" id="ARBA00023125"/>
    </source>
</evidence>
<dbReference type="RefSeq" id="WP_183277667.1">
    <property type="nucleotide sequence ID" value="NZ_BLZR01000001.1"/>
</dbReference>
<dbReference type="FunFam" id="1.10.10.60:FF:000141">
    <property type="entry name" value="TetR family transcriptional regulator"/>
    <property type="match status" value="1"/>
</dbReference>
<dbReference type="SUPFAM" id="SSF46689">
    <property type="entry name" value="Homeodomain-like"/>
    <property type="match status" value="1"/>
</dbReference>
<dbReference type="GO" id="GO:0045892">
    <property type="term" value="P:negative regulation of DNA-templated transcription"/>
    <property type="evidence" value="ECO:0007669"/>
    <property type="project" value="UniProtKB-ARBA"/>
</dbReference>
<dbReference type="Pfam" id="PF00440">
    <property type="entry name" value="TetR_N"/>
    <property type="match status" value="1"/>
</dbReference>
<keyword evidence="1" id="KW-0805">Transcription regulation</keyword>
<reference evidence="6 7" key="1">
    <citation type="submission" date="2020-07" db="EMBL/GenBank/DDBJ databases">
        <title>A new beta-1,3-glucan-decomposing anaerobic bacterium isolated from anoxic soil subjected to biological soil disinfestation.</title>
        <authorList>
            <person name="Ueki A."/>
            <person name="Tonouchi A."/>
        </authorList>
    </citation>
    <scope>NUCLEOTIDE SEQUENCE [LARGE SCALE GENOMIC DNA]</scope>
    <source>
        <strain evidence="6 7">TW1</strain>
    </source>
</reference>
<gene>
    <name evidence="6" type="ORF">bsdtw1_02325</name>
</gene>
<name>A0A6V8SG80_9CLOT</name>
<evidence type="ECO:0000256" key="4">
    <source>
        <dbReference type="PROSITE-ProRule" id="PRU00335"/>
    </source>
</evidence>
<feature type="DNA-binding region" description="H-T-H motif" evidence="4">
    <location>
        <begin position="30"/>
        <end position="49"/>
    </location>
</feature>
<dbReference type="Gene3D" id="1.10.357.10">
    <property type="entry name" value="Tetracycline Repressor, domain 2"/>
    <property type="match status" value="1"/>
</dbReference>
<evidence type="ECO:0000256" key="1">
    <source>
        <dbReference type="ARBA" id="ARBA00023015"/>
    </source>
</evidence>
<dbReference type="InterPro" id="IPR050109">
    <property type="entry name" value="HTH-type_TetR-like_transc_reg"/>
</dbReference>
<comment type="caution">
    <text evidence="6">The sequence shown here is derived from an EMBL/GenBank/DDBJ whole genome shotgun (WGS) entry which is preliminary data.</text>
</comment>
<dbReference type="InterPro" id="IPR001647">
    <property type="entry name" value="HTH_TetR"/>
</dbReference>
<dbReference type="PANTHER" id="PTHR30328:SF54">
    <property type="entry name" value="HTH-TYPE TRANSCRIPTIONAL REPRESSOR SCO4008"/>
    <property type="match status" value="1"/>
</dbReference>
<feature type="domain" description="HTH tetR-type" evidence="5">
    <location>
        <begin position="7"/>
        <end position="67"/>
    </location>
</feature>
<dbReference type="AlphaFoldDB" id="A0A6V8SG80"/>
<proteinExistence type="predicted"/>
<organism evidence="6 7">
    <name type="scientific">Clostridium fungisolvens</name>
    <dbReference type="NCBI Taxonomy" id="1604897"/>
    <lineage>
        <taxon>Bacteria</taxon>
        <taxon>Bacillati</taxon>
        <taxon>Bacillota</taxon>
        <taxon>Clostridia</taxon>
        <taxon>Eubacteriales</taxon>
        <taxon>Clostridiaceae</taxon>
        <taxon>Clostridium</taxon>
    </lineage>
</organism>
<keyword evidence="2 4" id="KW-0238">DNA-binding</keyword>
<accession>A0A6V8SG80</accession>
<keyword evidence="7" id="KW-1185">Reference proteome</keyword>
<dbReference type="EMBL" id="BLZR01000001">
    <property type="protein sequence ID" value="GFP76224.1"/>
    <property type="molecule type" value="Genomic_DNA"/>
</dbReference>
<keyword evidence="3" id="KW-0804">Transcription</keyword>
<dbReference type="InterPro" id="IPR009057">
    <property type="entry name" value="Homeodomain-like_sf"/>
</dbReference>
<dbReference type="Proteomes" id="UP000580568">
    <property type="component" value="Unassembled WGS sequence"/>
</dbReference>
<protein>
    <recommendedName>
        <fullName evidence="5">HTH tetR-type domain-containing protein</fullName>
    </recommendedName>
</protein>
<dbReference type="PRINTS" id="PR00455">
    <property type="entry name" value="HTHTETR"/>
</dbReference>
<evidence type="ECO:0000313" key="6">
    <source>
        <dbReference type="EMBL" id="GFP76224.1"/>
    </source>
</evidence>
<sequence>MEKNKSQDTKQKLLDSAIEVFSEKGFDGARVDEIAARAKVNKAMLYYYFSSKEKLFEEIIIQYKKDFKEIKDSFIDNVDIDDDCKIESLFQLLYNFMVKKKDVLRVMMIESIKATSSTETIFSSALPSLEIKVSNLKNKGVAVEDPVTVMINSFFYMMVPAAAFIVMGEKWGEFYGFNEEDVKKKFLETYKRIRKEYVQNKPYECK</sequence>
<dbReference type="GO" id="GO:0003677">
    <property type="term" value="F:DNA binding"/>
    <property type="evidence" value="ECO:0007669"/>
    <property type="project" value="UniProtKB-UniRule"/>
</dbReference>
<evidence type="ECO:0000256" key="3">
    <source>
        <dbReference type="ARBA" id="ARBA00023163"/>
    </source>
</evidence>